<accession>A0A3M8CLH5</accession>
<name>A0A3M8CLH5_9BACL</name>
<evidence type="ECO:0000313" key="2">
    <source>
        <dbReference type="Proteomes" id="UP000282028"/>
    </source>
</evidence>
<keyword evidence="2" id="KW-1185">Reference proteome</keyword>
<sequence>MLLSDTPCAQVNSLSIMGEEKPEEELMGKRKSSPRLSATTMRRYPTSFPFLSSAIHSTARIYVYEKFYWLGTDVIV</sequence>
<dbReference type="AlphaFoldDB" id="A0A3M8CLH5"/>
<protein>
    <submittedName>
        <fullName evidence="1">Uncharacterized protein</fullName>
    </submittedName>
</protein>
<dbReference type="Proteomes" id="UP000282028">
    <property type="component" value="Unassembled WGS sequence"/>
</dbReference>
<reference evidence="1 2" key="1">
    <citation type="submission" date="2018-10" db="EMBL/GenBank/DDBJ databases">
        <title>Phylogenomics of Brevibacillus.</title>
        <authorList>
            <person name="Dunlap C."/>
        </authorList>
    </citation>
    <scope>NUCLEOTIDE SEQUENCE [LARGE SCALE GENOMIC DNA]</scope>
    <source>
        <strain evidence="1 2">JCM 12215</strain>
    </source>
</reference>
<gene>
    <name evidence="1" type="ORF">EDM52_03465</name>
</gene>
<proteinExistence type="predicted"/>
<comment type="caution">
    <text evidence="1">The sequence shown here is derived from an EMBL/GenBank/DDBJ whole genome shotgun (WGS) entry which is preliminary data.</text>
</comment>
<evidence type="ECO:0000313" key="1">
    <source>
        <dbReference type="EMBL" id="RNB76401.1"/>
    </source>
</evidence>
<organism evidence="1 2">
    <name type="scientific">Brevibacillus invocatus</name>
    <dbReference type="NCBI Taxonomy" id="173959"/>
    <lineage>
        <taxon>Bacteria</taxon>
        <taxon>Bacillati</taxon>
        <taxon>Bacillota</taxon>
        <taxon>Bacilli</taxon>
        <taxon>Bacillales</taxon>
        <taxon>Paenibacillaceae</taxon>
        <taxon>Brevibacillus</taxon>
    </lineage>
</organism>
<dbReference type="EMBL" id="RHHR01000007">
    <property type="protein sequence ID" value="RNB76401.1"/>
    <property type="molecule type" value="Genomic_DNA"/>
</dbReference>